<dbReference type="InterPro" id="IPR050744">
    <property type="entry name" value="AI-2_Isomerase_LsrG"/>
</dbReference>
<dbReference type="PANTHER" id="PTHR33336">
    <property type="entry name" value="QUINOL MONOOXYGENASE YGIN-RELATED"/>
    <property type="match status" value="1"/>
</dbReference>
<sequence length="95" mass="11036">MISIFVTIRIKSGFFDRFVDAVYDDGKGSVRDEAGCFRFDVLKSSSTQNTIHLYEVYRDNAALEAHRSSPHYIKWRSTVEPWFDGPPERVEMETL</sequence>
<dbReference type="AlphaFoldDB" id="A0A382Q7T5"/>
<protein>
    <recommendedName>
        <fullName evidence="1">ABM domain-containing protein</fullName>
    </recommendedName>
</protein>
<reference evidence="2" key="1">
    <citation type="submission" date="2018-05" db="EMBL/GenBank/DDBJ databases">
        <authorList>
            <person name="Lanie J.A."/>
            <person name="Ng W.-L."/>
            <person name="Kazmierczak K.M."/>
            <person name="Andrzejewski T.M."/>
            <person name="Davidsen T.M."/>
            <person name="Wayne K.J."/>
            <person name="Tettelin H."/>
            <person name="Glass J.I."/>
            <person name="Rusch D."/>
            <person name="Podicherti R."/>
            <person name="Tsui H.-C.T."/>
            <person name="Winkler M.E."/>
        </authorList>
    </citation>
    <scope>NUCLEOTIDE SEQUENCE</scope>
</reference>
<dbReference type="Gene3D" id="3.30.70.100">
    <property type="match status" value="1"/>
</dbReference>
<dbReference type="PROSITE" id="PS51725">
    <property type="entry name" value="ABM"/>
    <property type="match status" value="1"/>
</dbReference>
<gene>
    <name evidence="2" type="ORF">METZ01_LOCUS334320</name>
</gene>
<accession>A0A382Q7T5</accession>
<name>A0A382Q7T5_9ZZZZ</name>
<proteinExistence type="predicted"/>
<dbReference type="EMBL" id="UINC01112484">
    <property type="protein sequence ID" value="SVC81466.1"/>
    <property type="molecule type" value="Genomic_DNA"/>
</dbReference>
<dbReference type="InterPro" id="IPR011008">
    <property type="entry name" value="Dimeric_a/b-barrel"/>
</dbReference>
<dbReference type="InterPro" id="IPR007138">
    <property type="entry name" value="ABM_dom"/>
</dbReference>
<feature type="non-terminal residue" evidence="2">
    <location>
        <position position="95"/>
    </location>
</feature>
<dbReference type="GO" id="GO:0005829">
    <property type="term" value="C:cytosol"/>
    <property type="evidence" value="ECO:0007669"/>
    <property type="project" value="TreeGrafter"/>
</dbReference>
<dbReference type="Pfam" id="PF03992">
    <property type="entry name" value="ABM"/>
    <property type="match status" value="1"/>
</dbReference>
<dbReference type="GO" id="GO:0016491">
    <property type="term" value="F:oxidoreductase activity"/>
    <property type="evidence" value="ECO:0007669"/>
    <property type="project" value="TreeGrafter"/>
</dbReference>
<dbReference type="SUPFAM" id="SSF54909">
    <property type="entry name" value="Dimeric alpha+beta barrel"/>
    <property type="match status" value="1"/>
</dbReference>
<dbReference type="PANTHER" id="PTHR33336:SF1">
    <property type="entry name" value="(4S)-4-HYDROXY-5-PHOSPHONOOXYPENTANE-2,3-DIONE ISOMERASE"/>
    <property type="match status" value="1"/>
</dbReference>
<organism evidence="2">
    <name type="scientific">marine metagenome</name>
    <dbReference type="NCBI Taxonomy" id="408172"/>
    <lineage>
        <taxon>unclassified sequences</taxon>
        <taxon>metagenomes</taxon>
        <taxon>ecological metagenomes</taxon>
    </lineage>
</organism>
<feature type="domain" description="ABM" evidence="1">
    <location>
        <begin position="2"/>
        <end position="92"/>
    </location>
</feature>
<evidence type="ECO:0000259" key="1">
    <source>
        <dbReference type="PROSITE" id="PS51725"/>
    </source>
</evidence>
<evidence type="ECO:0000313" key="2">
    <source>
        <dbReference type="EMBL" id="SVC81466.1"/>
    </source>
</evidence>